<proteinExistence type="predicted"/>
<dbReference type="Pfam" id="PF03780">
    <property type="entry name" value="Asp23"/>
    <property type="match status" value="1"/>
</dbReference>
<dbReference type="PANTHER" id="PTHR34297">
    <property type="entry name" value="HYPOTHETICAL CYTOSOLIC PROTEIN-RELATED"/>
    <property type="match status" value="1"/>
</dbReference>
<organism evidence="1">
    <name type="scientific">hydrocarbon metagenome</name>
    <dbReference type="NCBI Taxonomy" id="938273"/>
    <lineage>
        <taxon>unclassified sequences</taxon>
        <taxon>metagenomes</taxon>
        <taxon>ecological metagenomes</taxon>
    </lineage>
</organism>
<dbReference type="InterPro" id="IPR005531">
    <property type="entry name" value="Asp23"/>
</dbReference>
<dbReference type="PANTHER" id="PTHR34297:SF2">
    <property type="entry name" value="ASP23_GLS24 FAMILY ENVELOPE STRESS RESPONSE PROTEIN"/>
    <property type="match status" value="1"/>
</dbReference>
<protein>
    <submittedName>
        <fullName evidence="1">Putative alkaline-shock protein</fullName>
    </submittedName>
</protein>
<accession>A0A0W8E7A2</accession>
<dbReference type="AlphaFoldDB" id="A0A0W8E7A2"/>
<comment type="caution">
    <text evidence="1">The sequence shown here is derived from an EMBL/GenBank/DDBJ whole genome shotgun (WGS) entry which is preliminary data.</text>
</comment>
<gene>
    <name evidence="1" type="ORF">ASZ90_018011</name>
</gene>
<evidence type="ECO:0000313" key="1">
    <source>
        <dbReference type="EMBL" id="KUG04520.1"/>
    </source>
</evidence>
<dbReference type="EMBL" id="LNQE01001845">
    <property type="protein sequence ID" value="KUG04520.1"/>
    <property type="molecule type" value="Genomic_DNA"/>
</dbReference>
<name>A0A0W8E7A2_9ZZZZ</name>
<sequence>MYTIKTNEIGAVKVAVEVVQTIAGLAAMDCYGLVGMVAQDLQSGITSILGRESVRKGVTVKTSEDGLEVDLHVIVGYGIKIKEVGNNVMQKVRYELERNAGIPVAAVNVNVRGVKVLTEK</sequence>
<reference evidence="1" key="1">
    <citation type="journal article" date="2015" name="Proc. Natl. Acad. Sci. U.S.A.">
        <title>Networks of energetic and metabolic interactions define dynamics in microbial communities.</title>
        <authorList>
            <person name="Embree M."/>
            <person name="Liu J.K."/>
            <person name="Al-Bassam M.M."/>
            <person name="Zengler K."/>
        </authorList>
    </citation>
    <scope>NUCLEOTIDE SEQUENCE</scope>
</reference>